<protein>
    <submittedName>
        <fullName evidence="2">Uncharacterized protein</fullName>
    </submittedName>
</protein>
<reference evidence="2" key="1">
    <citation type="journal article" date="2014" name="Front. Microbiol.">
        <title>High frequency of phylogenetically diverse reductive dehalogenase-homologous genes in deep subseafloor sedimentary metagenomes.</title>
        <authorList>
            <person name="Kawai M."/>
            <person name="Futagami T."/>
            <person name="Toyoda A."/>
            <person name="Takaki Y."/>
            <person name="Nishi S."/>
            <person name="Hori S."/>
            <person name="Arai W."/>
            <person name="Tsubouchi T."/>
            <person name="Morono Y."/>
            <person name="Uchiyama I."/>
            <person name="Ito T."/>
            <person name="Fujiyama A."/>
            <person name="Inagaki F."/>
            <person name="Takami H."/>
        </authorList>
    </citation>
    <scope>NUCLEOTIDE SEQUENCE</scope>
    <source>
        <strain evidence="2">Expedition CK06-06</strain>
    </source>
</reference>
<evidence type="ECO:0000256" key="1">
    <source>
        <dbReference type="SAM" id="MobiDB-lite"/>
    </source>
</evidence>
<organism evidence="2">
    <name type="scientific">marine sediment metagenome</name>
    <dbReference type="NCBI Taxonomy" id="412755"/>
    <lineage>
        <taxon>unclassified sequences</taxon>
        <taxon>metagenomes</taxon>
        <taxon>ecological metagenomes</taxon>
    </lineage>
</organism>
<feature type="region of interest" description="Disordered" evidence="1">
    <location>
        <begin position="1"/>
        <end position="20"/>
    </location>
</feature>
<evidence type="ECO:0000313" key="2">
    <source>
        <dbReference type="EMBL" id="GAH46491.1"/>
    </source>
</evidence>
<name>X1FLF7_9ZZZZ</name>
<dbReference type="EMBL" id="BARU01006275">
    <property type="protein sequence ID" value="GAH46491.1"/>
    <property type="molecule type" value="Genomic_DNA"/>
</dbReference>
<gene>
    <name evidence="2" type="ORF">S03H2_12326</name>
</gene>
<dbReference type="AlphaFoldDB" id="X1FLF7"/>
<comment type="caution">
    <text evidence="2">The sequence shown here is derived from an EMBL/GenBank/DDBJ whole genome shotgun (WGS) entry which is preliminary data.</text>
</comment>
<feature type="compositionally biased region" description="Basic residues" evidence="1">
    <location>
        <begin position="1"/>
        <end position="11"/>
    </location>
</feature>
<sequence>MPTEAKKKRGAPKGNQNARKHGFYSKVLDEAERLDFELAQGVEGIDDEITLLRVKIKSILENDSGNINLIMQATNTLARLVKTRYNITKEQKKGLKEAIGNVLRDIALPLGIGIGATIK</sequence>
<accession>X1FLF7</accession>
<proteinExistence type="predicted"/>